<dbReference type="SUPFAM" id="SSF50022">
    <property type="entry name" value="ISP domain"/>
    <property type="match status" value="1"/>
</dbReference>
<dbReference type="RefSeq" id="WP_085123381.1">
    <property type="nucleotide sequence ID" value="NZ_FWZX01000010.1"/>
</dbReference>
<dbReference type="SUPFAM" id="SSF117916">
    <property type="entry name" value="Fe-S cluster assembly (FSCA) domain-like"/>
    <property type="match status" value="1"/>
</dbReference>
<proteinExistence type="predicted"/>
<reference evidence="6 7" key="1">
    <citation type="submission" date="2017-04" db="EMBL/GenBank/DDBJ databases">
        <authorList>
            <person name="Afonso C.L."/>
            <person name="Miller P.J."/>
            <person name="Scott M.A."/>
            <person name="Spackman E."/>
            <person name="Goraichik I."/>
            <person name="Dimitrov K.M."/>
            <person name="Suarez D.L."/>
            <person name="Swayne D.E."/>
        </authorList>
    </citation>
    <scope>NUCLEOTIDE SEQUENCE [LARGE SCALE GENOMIC DNA]</scope>
    <source>
        <strain evidence="6 7">USBA 355</strain>
    </source>
</reference>
<evidence type="ECO:0000313" key="7">
    <source>
        <dbReference type="Proteomes" id="UP000192917"/>
    </source>
</evidence>
<dbReference type="InterPro" id="IPR034904">
    <property type="entry name" value="FSCA_dom_sf"/>
</dbReference>
<dbReference type="STRING" id="560819.SAMN05428998_110123"/>
<dbReference type="Pfam" id="PF00355">
    <property type="entry name" value="Rieske"/>
    <property type="match status" value="1"/>
</dbReference>
<feature type="domain" description="Rieske" evidence="5">
    <location>
        <begin position="195"/>
        <end position="289"/>
    </location>
</feature>
<evidence type="ECO:0000256" key="1">
    <source>
        <dbReference type="ARBA" id="ARBA00022714"/>
    </source>
</evidence>
<dbReference type="InterPro" id="IPR001075">
    <property type="entry name" value="NIF_FeS_clus_asmbl_NifU_C"/>
</dbReference>
<keyword evidence="2" id="KW-0479">Metal-binding</keyword>
<dbReference type="InterPro" id="IPR036922">
    <property type="entry name" value="Rieske_2Fe-2S_sf"/>
</dbReference>
<dbReference type="Gene3D" id="2.102.10.10">
    <property type="entry name" value="Rieske [2Fe-2S] iron-sulphur domain"/>
    <property type="match status" value="1"/>
</dbReference>
<sequence length="293" mass="31306">MARPAESVASAQTEERGLDALLRDVAALEALGDDWPEAQRRAAEARVRAVDALNAEAFRRLIRALKDLPGSAAVLREAAADEVVYAVLRRHGILKPSVFERVEAALDGIRPTLAGHGGDVELVSVEPPLAEVRFLGACDGCPASMLTFHAGVTKAIREGVPEIVEVRQVKSLGGGTSDSVHFTSPFAAGLSDGWRLAVRLAELPDGATRAVELEGRSLLLSRFGERVTCFENACAHLGLPLDDGEIEAGLITCAHHGFRYSLESGECLTAPEVQLQPHAVRVVGDRIDVRLTE</sequence>
<evidence type="ECO:0000256" key="4">
    <source>
        <dbReference type="ARBA" id="ARBA00023014"/>
    </source>
</evidence>
<dbReference type="Pfam" id="PF01106">
    <property type="entry name" value="NifU"/>
    <property type="match status" value="1"/>
</dbReference>
<organism evidence="6 7">
    <name type="scientific">Tistlia consotensis USBA 355</name>
    <dbReference type="NCBI Taxonomy" id="560819"/>
    <lineage>
        <taxon>Bacteria</taxon>
        <taxon>Pseudomonadati</taxon>
        <taxon>Pseudomonadota</taxon>
        <taxon>Alphaproteobacteria</taxon>
        <taxon>Rhodospirillales</taxon>
        <taxon>Rhodovibrionaceae</taxon>
        <taxon>Tistlia</taxon>
    </lineage>
</organism>
<evidence type="ECO:0000256" key="2">
    <source>
        <dbReference type="ARBA" id="ARBA00022723"/>
    </source>
</evidence>
<dbReference type="Proteomes" id="UP000192917">
    <property type="component" value="Unassembled WGS sequence"/>
</dbReference>
<dbReference type="PROSITE" id="PS51296">
    <property type="entry name" value="RIESKE"/>
    <property type="match status" value="1"/>
</dbReference>
<evidence type="ECO:0000313" key="6">
    <source>
        <dbReference type="EMBL" id="SMF30652.1"/>
    </source>
</evidence>
<dbReference type="InterPro" id="IPR017941">
    <property type="entry name" value="Rieske_2Fe-2S"/>
</dbReference>
<keyword evidence="3" id="KW-0408">Iron</keyword>
<dbReference type="Gene3D" id="3.30.300.130">
    <property type="entry name" value="Fe-S cluster assembly (FSCA)"/>
    <property type="match status" value="1"/>
</dbReference>
<keyword evidence="4" id="KW-0411">Iron-sulfur</keyword>
<dbReference type="PANTHER" id="PTHR11178">
    <property type="entry name" value="IRON-SULFUR CLUSTER SCAFFOLD PROTEIN NFU-RELATED"/>
    <property type="match status" value="1"/>
</dbReference>
<evidence type="ECO:0000256" key="3">
    <source>
        <dbReference type="ARBA" id="ARBA00023004"/>
    </source>
</evidence>
<protein>
    <submittedName>
        <fullName evidence="6">Fe-S cluster biogenesis protein NfuA, 4Fe-4S-binding domain</fullName>
    </submittedName>
</protein>
<dbReference type="GO" id="GO:0005506">
    <property type="term" value="F:iron ion binding"/>
    <property type="evidence" value="ECO:0007669"/>
    <property type="project" value="InterPro"/>
</dbReference>
<gene>
    <name evidence="6" type="ORF">SAMN05428998_110123</name>
</gene>
<keyword evidence="7" id="KW-1185">Reference proteome</keyword>
<name>A0A1Y6C1G9_9PROT</name>
<dbReference type="EMBL" id="FWZX01000010">
    <property type="protein sequence ID" value="SMF30652.1"/>
    <property type="molecule type" value="Genomic_DNA"/>
</dbReference>
<keyword evidence="1" id="KW-0001">2Fe-2S</keyword>
<dbReference type="GO" id="GO:0016226">
    <property type="term" value="P:iron-sulfur cluster assembly"/>
    <property type="evidence" value="ECO:0007669"/>
    <property type="project" value="InterPro"/>
</dbReference>
<dbReference type="AlphaFoldDB" id="A0A1Y6C1G9"/>
<evidence type="ECO:0000259" key="5">
    <source>
        <dbReference type="PROSITE" id="PS51296"/>
    </source>
</evidence>
<dbReference type="CDD" id="cd03467">
    <property type="entry name" value="Rieske"/>
    <property type="match status" value="1"/>
</dbReference>
<dbReference type="GO" id="GO:0051537">
    <property type="term" value="F:2 iron, 2 sulfur cluster binding"/>
    <property type="evidence" value="ECO:0007669"/>
    <property type="project" value="UniProtKB-KW"/>
</dbReference>
<accession>A0A1Y6C1G9</accession>